<comment type="caution">
    <text evidence="1">The sequence shown here is derived from an EMBL/GenBank/DDBJ whole genome shotgun (WGS) entry which is preliminary data.</text>
</comment>
<dbReference type="EMBL" id="JAPFFF010000001">
    <property type="protein sequence ID" value="KAK8899036.1"/>
    <property type="molecule type" value="Genomic_DNA"/>
</dbReference>
<keyword evidence="2" id="KW-1185">Reference proteome</keyword>
<dbReference type="Gene3D" id="3.80.10.10">
    <property type="entry name" value="Ribonuclease Inhibitor"/>
    <property type="match status" value="1"/>
</dbReference>
<reference evidence="1 2" key="1">
    <citation type="submission" date="2024-04" db="EMBL/GenBank/DDBJ databases">
        <title>Tritrichomonas musculus Genome.</title>
        <authorList>
            <person name="Alves-Ferreira E."/>
            <person name="Grigg M."/>
            <person name="Lorenzi H."/>
            <person name="Galac M."/>
        </authorList>
    </citation>
    <scope>NUCLEOTIDE SEQUENCE [LARGE SCALE GENOMIC DNA]</scope>
    <source>
        <strain evidence="1 2">EAF2021</strain>
    </source>
</reference>
<accession>A0ABR2L6Q2</accession>
<evidence type="ECO:0000313" key="1">
    <source>
        <dbReference type="EMBL" id="KAK8899036.1"/>
    </source>
</evidence>
<dbReference type="InterPro" id="IPR032675">
    <property type="entry name" value="LRR_dom_sf"/>
</dbReference>
<evidence type="ECO:0008006" key="3">
    <source>
        <dbReference type="Google" id="ProtNLM"/>
    </source>
</evidence>
<sequence length="151" mass="17945">MPNEIHHRIHAIARWRNPETDQLFSKKNKLMTPFHFLHCFQLTVVIFWNNIKVRSIPKFCFTFTSLEEITIPSSVRYIKKYAFKDCKKLQKFTILDDSEMINISEGAFYGCKRLSLFNFRPNIINSIWSDVWLTAKHPSKPRSPFIFSSQL</sequence>
<dbReference type="Pfam" id="PF13306">
    <property type="entry name" value="LRR_5"/>
    <property type="match status" value="1"/>
</dbReference>
<dbReference type="SUPFAM" id="SSF52058">
    <property type="entry name" value="L domain-like"/>
    <property type="match status" value="1"/>
</dbReference>
<name>A0ABR2L6Q2_9EUKA</name>
<gene>
    <name evidence="1" type="ORF">M9Y10_001333</name>
</gene>
<evidence type="ECO:0000313" key="2">
    <source>
        <dbReference type="Proteomes" id="UP001470230"/>
    </source>
</evidence>
<dbReference type="Proteomes" id="UP001470230">
    <property type="component" value="Unassembled WGS sequence"/>
</dbReference>
<protein>
    <recommendedName>
        <fullName evidence="3">Leucine-rich repeat domain-containing protein</fullName>
    </recommendedName>
</protein>
<dbReference type="InterPro" id="IPR026906">
    <property type="entry name" value="LRR_5"/>
</dbReference>
<organism evidence="1 2">
    <name type="scientific">Tritrichomonas musculus</name>
    <dbReference type="NCBI Taxonomy" id="1915356"/>
    <lineage>
        <taxon>Eukaryota</taxon>
        <taxon>Metamonada</taxon>
        <taxon>Parabasalia</taxon>
        <taxon>Tritrichomonadida</taxon>
        <taxon>Tritrichomonadidae</taxon>
        <taxon>Tritrichomonas</taxon>
    </lineage>
</organism>
<proteinExistence type="predicted"/>